<accession>A0A2H5QXI3</accession>
<dbReference type="Pfam" id="PF12037">
    <property type="entry name" value="ATAD3_N"/>
    <property type="match status" value="1"/>
</dbReference>
<comment type="caution">
    <text evidence="2">The sequence shown here is derived from an EMBL/GenBank/DDBJ whole genome shotgun (WGS) entry which is preliminary data.</text>
</comment>
<dbReference type="InterPro" id="IPR021911">
    <property type="entry name" value="ATAD3_N"/>
</dbReference>
<reference evidence="2 3" key="1">
    <citation type="journal article" date="2017" name="Front. Genet.">
        <title>Draft sequencing of the heterozygous diploid genome of Satsuma (Citrus unshiu Marc.) using a hybrid assembly approach.</title>
        <authorList>
            <person name="Shimizu T."/>
            <person name="Tanizawa Y."/>
            <person name="Mochizuki T."/>
            <person name="Nagasaki H."/>
            <person name="Yoshioka T."/>
            <person name="Toyoda A."/>
            <person name="Fujiyama A."/>
            <person name="Kaminuma E."/>
            <person name="Nakamura Y."/>
        </authorList>
    </citation>
    <scope>NUCLEOTIDE SEQUENCE [LARGE SCALE GENOMIC DNA]</scope>
    <source>
        <strain evidence="3">cv. Miyagawa wase</strain>
    </source>
</reference>
<evidence type="ECO:0000313" key="3">
    <source>
        <dbReference type="Proteomes" id="UP000236630"/>
    </source>
</evidence>
<protein>
    <recommendedName>
        <fullName evidence="1">ATPase family AAA domain-containing protein</fullName>
    </recommendedName>
</protein>
<keyword evidence="3" id="KW-1185">Reference proteome</keyword>
<proteinExistence type="predicted"/>
<evidence type="ECO:0000313" key="2">
    <source>
        <dbReference type="EMBL" id="GAY69313.1"/>
    </source>
</evidence>
<organism evidence="2 3">
    <name type="scientific">Citrus unshiu</name>
    <name type="common">Satsuma mandarin</name>
    <name type="synonym">Citrus nobilis var. unshiu</name>
    <dbReference type="NCBI Taxonomy" id="55188"/>
    <lineage>
        <taxon>Eukaryota</taxon>
        <taxon>Viridiplantae</taxon>
        <taxon>Streptophyta</taxon>
        <taxon>Embryophyta</taxon>
        <taxon>Tracheophyta</taxon>
        <taxon>Spermatophyta</taxon>
        <taxon>Magnoliopsida</taxon>
        <taxon>eudicotyledons</taxon>
        <taxon>Gunneridae</taxon>
        <taxon>Pentapetalae</taxon>
        <taxon>rosids</taxon>
        <taxon>malvids</taxon>
        <taxon>Sapindales</taxon>
        <taxon>Rutaceae</taxon>
        <taxon>Aurantioideae</taxon>
        <taxon>Citrus</taxon>
    </lineage>
</organism>
<evidence type="ECO:0000259" key="1">
    <source>
        <dbReference type="Pfam" id="PF12037"/>
    </source>
</evidence>
<name>A0A2H5QXI3_CITUN</name>
<dbReference type="AlphaFoldDB" id="A0A2H5QXI3"/>
<sequence length="152" mass="17003">MANIITPAATSASTSSQSNTAFADGPLNISVSPLLHLLNLANLNHRNSLSDLQQRIEMSPLLLLPVPRLRNDNPKATSASFDLEPLERGAKLLREISASPNERQMVICDEQAENDYHRPKNEELEKIGEESSIRHLWGKLDELLKNRSKEKK</sequence>
<gene>
    <name evidence="2" type="ORF">CUMW_270930</name>
</gene>
<dbReference type="Proteomes" id="UP000236630">
    <property type="component" value="Unassembled WGS sequence"/>
</dbReference>
<dbReference type="EMBL" id="BDQV01001177">
    <property type="protein sequence ID" value="GAY69313.1"/>
    <property type="molecule type" value="Genomic_DNA"/>
</dbReference>
<dbReference type="STRING" id="55188.A0A2H5QXI3"/>
<feature type="domain" description="ATPase family AAA" evidence="1">
    <location>
        <begin position="70"/>
        <end position="112"/>
    </location>
</feature>